<proteinExistence type="predicted"/>
<feature type="domain" description="Nudix hydrolase" evidence="3">
    <location>
        <begin position="74"/>
        <end position="239"/>
    </location>
</feature>
<keyword evidence="1" id="KW-0378">Hydrolase</keyword>
<feature type="region of interest" description="Disordered" evidence="2">
    <location>
        <begin position="256"/>
        <end position="299"/>
    </location>
</feature>
<reference evidence="4 5" key="1">
    <citation type="submission" date="2020-07" db="EMBL/GenBank/DDBJ databases">
        <title>Comparative genomics of pyrophilous fungi reveals a link between fire events and developmental genes.</title>
        <authorList>
            <consortium name="DOE Joint Genome Institute"/>
            <person name="Steindorff A.S."/>
            <person name="Carver A."/>
            <person name="Calhoun S."/>
            <person name="Stillman K."/>
            <person name="Liu H."/>
            <person name="Lipzen A."/>
            <person name="Pangilinan J."/>
            <person name="Labutti K."/>
            <person name="Bruns T.D."/>
            <person name="Grigoriev I.V."/>
        </authorList>
    </citation>
    <scope>NUCLEOTIDE SEQUENCE [LARGE SCALE GENOMIC DNA]</scope>
    <source>
        <strain evidence="4 5">CBS 144469</strain>
    </source>
</reference>
<dbReference type="PROSITE" id="PS51462">
    <property type="entry name" value="NUDIX"/>
    <property type="match status" value="1"/>
</dbReference>
<evidence type="ECO:0000313" key="5">
    <source>
        <dbReference type="Proteomes" id="UP000521943"/>
    </source>
</evidence>
<accession>A0A8H6LZE1</accession>
<comment type="caution">
    <text evidence="4">The sequence shown here is derived from an EMBL/GenBank/DDBJ whole genome shotgun (WGS) entry which is preliminary data.</text>
</comment>
<dbReference type="PROSITE" id="PS00893">
    <property type="entry name" value="NUDIX_BOX"/>
    <property type="match status" value="1"/>
</dbReference>
<dbReference type="CDD" id="cd02883">
    <property type="entry name" value="NUDIX_Hydrolase"/>
    <property type="match status" value="1"/>
</dbReference>
<feature type="region of interest" description="Disordered" evidence="2">
    <location>
        <begin position="1"/>
        <end position="61"/>
    </location>
</feature>
<evidence type="ECO:0000256" key="2">
    <source>
        <dbReference type="SAM" id="MobiDB-lite"/>
    </source>
</evidence>
<evidence type="ECO:0000313" key="4">
    <source>
        <dbReference type="EMBL" id="KAF6749748.1"/>
    </source>
</evidence>
<dbReference type="InterPro" id="IPR000086">
    <property type="entry name" value="NUDIX_hydrolase_dom"/>
</dbReference>
<feature type="compositionally biased region" description="Polar residues" evidence="2">
    <location>
        <begin position="261"/>
        <end position="273"/>
    </location>
</feature>
<dbReference type="Proteomes" id="UP000521943">
    <property type="component" value="Unassembled WGS sequence"/>
</dbReference>
<organism evidence="4 5">
    <name type="scientific">Ephemerocybe angulata</name>
    <dbReference type="NCBI Taxonomy" id="980116"/>
    <lineage>
        <taxon>Eukaryota</taxon>
        <taxon>Fungi</taxon>
        <taxon>Dikarya</taxon>
        <taxon>Basidiomycota</taxon>
        <taxon>Agaricomycotina</taxon>
        <taxon>Agaricomycetes</taxon>
        <taxon>Agaricomycetidae</taxon>
        <taxon>Agaricales</taxon>
        <taxon>Agaricineae</taxon>
        <taxon>Psathyrellaceae</taxon>
        <taxon>Ephemerocybe</taxon>
    </lineage>
</organism>
<dbReference type="InterPro" id="IPR020084">
    <property type="entry name" value="NUDIX_hydrolase_CS"/>
</dbReference>
<dbReference type="AlphaFoldDB" id="A0A8H6LZE1"/>
<dbReference type="Gene3D" id="3.90.79.10">
    <property type="entry name" value="Nucleoside Triphosphate Pyrophosphohydrolase"/>
    <property type="match status" value="1"/>
</dbReference>
<keyword evidence="5" id="KW-1185">Reference proteome</keyword>
<feature type="compositionally biased region" description="Pro residues" evidence="2">
    <location>
        <begin position="43"/>
        <end position="54"/>
    </location>
</feature>
<gene>
    <name evidence="4" type="ORF">DFP72DRAFT_912622</name>
</gene>
<dbReference type="InterPro" id="IPR015797">
    <property type="entry name" value="NUDIX_hydrolase-like_dom_sf"/>
</dbReference>
<dbReference type="EMBL" id="JACGCI010000061">
    <property type="protein sequence ID" value="KAF6749748.1"/>
    <property type="molecule type" value="Genomic_DNA"/>
</dbReference>
<dbReference type="GO" id="GO:0016787">
    <property type="term" value="F:hydrolase activity"/>
    <property type="evidence" value="ECO:0007669"/>
    <property type="project" value="UniProtKB-KW"/>
</dbReference>
<evidence type="ECO:0000259" key="3">
    <source>
        <dbReference type="PROSITE" id="PS51462"/>
    </source>
</evidence>
<evidence type="ECO:0000256" key="1">
    <source>
        <dbReference type="ARBA" id="ARBA00022801"/>
    </source>
</evidence>
<protein>
    <recommendedName>
        <fullName evidence="3">Nudix hydrolase domain-containing protein</fullName>
    </recommendedName>
</protein>
<name>A0A8H6LZE1_9AGAR</name>
<feature type="compositionally biased region" description="Polar residues" evidence="2">
    <location>
        <begin position="9"/>
        <end position="40"/>
    </location>
</feature>
<dbReference type="Pfam" id="PF00293">
    <property type="entry name" value="NUDIX"/>
    <property type="match status" value="1"/>
</dbReference>
<dbReference type="OrthoDB" id="276276at2759"/>
<dbReference type="SUPFAM" id="SSF55811">
    <property type="entry name" value="Nudix"/>
    <property type="match status" value="1"/>
</dbReference>
<sequence>MSTHRESSTQKLPLSQRVAQSVSNASSRLTGTSRAHQSASIPRPAPLPPPPPRDPQLSQYSTRAREDVGWCSADFMLGAAMVIIQEGTHKIVVVHDKRRRWFFPRGRKDVGESLETAALREGHEESGYRAQFMPHWGINQQPDQRPNAYNSPTCEPIFLTTMYWPPKYKKQADGKMVCVDHGGEYLITWYLGSIPENAVRETGTGMPDEVDYVSHLLTFEEARERVPPAERRVLNWAWRVYCDTLHYEQYLAEEAAKEVSANPNGSQSATGSTEAEESGDDRPIKLGVAGGAAEGKLER</sequence>